<sequence>MREIENDTHSVSSTFTDEFQLGLAHDLEKGPNEVTPEEPECLAQKVAKEDEKSASRWKLVVLVLLSVNAVVIVLGTYKYLVAEEEKNVKNAFALLANTVIDAAQHQASNLEDSFLAAGDTLAVMAETSGSTFPNITIPHFDVWAGNILELTGTELVGFAPIVNDTQQKRIWESYALPWSNGTTNTPKIFALEGSDDGVVRRAQRGPGPYAPVWQLYPDSGHEGIIKFDLLSNSVFQRMYEKMVETGRSVMSPVLNLEALMGDPRPKRQDGTSLEPMPRSVFFQPVYSQVGANATTSALSGVLFGVVSWEDSFRDLLEGENESLYSVVENDCSNQKFTVLIHGNEATSLGSGDRHNETINEIMVSTEFGDIGFEASHRNVGNETYQQTQNHCKYRFDLYSTSYFVQAYKSDLPLVVSVAVATMFFITAAAFGIYVTYIQNRQNRLLSIATHTSKIVSGLFPTSVRDRILKDAEDQAFQALIEEQEATNKKSIKVAERRRSSVLGQLRSSQSTGSGDFSFLQEHLSRAAGNMLDASKAPIAEEFVETTVFFGDIVGFTAWSAVRPPTEVFHLLETLYGAFDKFASRHSVYKVETVGDCYVAVTGVPSPNPQHSVAMACFALDCMASLRQILTSLGDTLGKETCSLNMRIGLHSGKVTGGVLRGDRGRFQLFGDSVNTAARIETSGMPGRIHLSETTADGLIAAGKSSWVVPREDKVLAKGKGELTTYWLEKRRGANRRDSQPSANMGGAAE</sequence>
<dbReference type="Pfam" id="PF03924">
    <property type="entry name" value="CHASE"/>
    <property type="match status" value="1"/>
</dbReference>
<dbReference type="PANTHER" id="PTHR11920">
    <property type="entry name" value="GUANYLYL CYCLASE"/>
    <property type="match status" value="1"/>
</dbReference>
<dbReference type="OrthoDB" id="1890790at2759"/>
<comment type="subcellular location">
    <subcellularLocation>
        <location evidence="1">Membrane</location>
    </subcellularLocation>
</comment>
<dbReference type="InterPro" id="IPR001054">
    <property type="entry name" value="A/G_cyclase"/>
</dbReference>
<dbReference type="Gene3D" id="3.30.450.350">
    <property type="entry name" value="CHASE domain"/>
    <property type="match status" value="1"/>
</dbReference>
<name>A0A9N8H7S6_9STRA</name>
<evidence type="ECO:0000256" key="5">
    <source>
        <dbReference type="ARBA" id="ARBA00023136"/>
    </source>
</evidence>
<keyword evidence="6" id="KW-0456">Lyase</keyword>
<gene>
    <name evidence="11" type="ORF">SEMRO_149_G068410.1</name>
</gene>
<feature type="transmembrane region" description="Helical" evidence="8">
    <location>
        <begin position="413"/>
        <end position="436"/>
    </location>
</feature>
<dbReference type="GO" id="GO:0005886">
    <property type="term" value="C:plasma membrane"/>
    <property type="evidence" value="ECO:0007669"/>
    <property type="project" value="TreeGrafter"/>
</dbReference>
<accession>A0A9N8H7S6</accession>
<reference evidence="11" key="1">
    <citation type="submission" date="2020-06" db="EMBL/GenBank/DDBJ databases">
        <authorList>
            <consortium name="Plant Systems Biology data submission"/>
        </authorList>
    </citation>
    <scope>NUCLEOTIDE SEQUENCE</scope>
    <source>
        <strain evidence="11">D6</strain>
    </source>
</reference>
<dbReference type="Gene3D" id="3.30.70.1230">
    <property type="entry name" value="Nucleotide cyclase"/>
    <property type="match status" value="1"/>
</dbReference>
<dbReference type="GO" id="GO:0004016">
    <property type="term" value="F:adenylate cyclase activity"/>
    <property type="evidence" value="ECO:0007669"/>
    <property type="project" value="TreeGrafter"/>
</dbReference>
<dbReference type="PROSITE" id="PS50125">
    <property type="entry name" value="GUANYLATE_CYCLASE_2"/>
    <property type="match status" value="1"/>
</dbReference>
<dbReference type="Proteomes" id="UP001153069">
    <property type="component" value="Unassembled WGS sequence"/>
</dbReference>
<keyword evidence="4 8" id="KW-1133">Transmembrane helix</keyword>
<keyword evidence="11" id="KW-0675">Receptor</keyword>
<evidence type="ECO:0000256" key="6">
    <source>
        <dbReference type="ARBA" id="ARBA00023239"/>
    </source>
</evidence>
<feature type="domain" description="Guanylate cyclase" evidence="9">
    <location>
        <begin position="546"/>
        <end position="680"/>
    </location>
</feature>
<dbReference type="SMART" id="SM01079">
    <property type="entry name" value="CHASE"/>
    <property type="match status" value="1"/>
</dbReference>
<evidence type="ECO:0000259" key="10">
    <source>
        <dbReference type="PROSITE" id="PS50839"/>
    </source>
</evidence>
<feature type="domain" description="CHASE" evidence="10">
    <location>
        <begin position="208"/>
        <end position="317"/>
    </location>
</feature>
<evidence type="ECO:0000256" key="3">
    <source>
        <dbReference type="ARBA" id="ARBA00022741"/>
    </source>
</evidence>
<feature type="region of interest" description="Disordered" evidence="7">
    <location>
        <begin position="729"/>
        <end position="749"/>
    </location>
</feature>
<keyword evidence="2 8" id="KW-0812">Transmembrane</keyword>
<dbReference type="Pfam" id="PF00211">
    <property type="entry name" value="Guanylate_cyc"/>
    <property type="match status" value="1"/>
</dbReference>
<dbReference type="GO" id="GO:0007168">
    <property type="term" value="P:receptor guanylyl cyclase signaling pathway"/>
    <property type="evidence" value="ECO:0007669"/>
    <property type="project" value="TreeGrafter"/>
</dbReference>
<dbReference type="CDD" id="cd07302">
    <property type="entry name" value="CHD"/>
    <property type="match status" value="1"/>
</dbReference>
<evidence type="ECO:0000256" key="7">
    <source>
        <dbReference type="SAM" id="MobiDB-lite"/>
    </source>
</evidence>
<evidence type="ECO:0000256" key="2">
    <source>
        <dbReference type="ARBA" id="ARBA00022692"/>
    </source>
</evidence>
<keyword evidence="12" id="KW-1185">Reference proteome</keyword>
<dbReference type="SMART" id="SM00044">
    <property type="entry name" value="CYCc"/>
    <property type="match status" value="1"/>
</dbReference>
<dbReference type="InterPro" id="IPR050401">
    <property type="entry name" value="Cyclic_nucleotide_synthase"/>
</dbReference>
<dbReference type="AlphaFoldDB" id="A0A9N8H7S6"/>
<evidence type="ECO:0000256" key="8">
    <source>
        <dbReference type="SAM" id="Phobius"/>
    </source>
</evidence>
<feature type="compositionally biased region" description="Basic and acidic residues" evidence="7">
    <location>
        <begin position="729"/>
        <end position="738"/>
    </location>
</feature>
<evidence type="ECO:0000313" key="11">
    <source>
        <dbReference type="EMBL" id="CAB9502872.1"/>
    </source>
</evidence>
<dbReference type="InterPro" id="IPR042240">
    <property type="entry name" value="CHASE_sf"/>
</dbReference>
<feature type="transmembrane region" description="Helical" evidence="8">
    <location>
        <begin position="59"/>
        <end position="80"/>
    </location>
</feature>
<keyword evidence="5 8" id="KW-0472">Membrane</keyword>
<keyword evidence="3" id="KW-0547">Nucleotide-binding</keyword>
<proteinExistence type="predicted"/>
<evidence type="ECO:0000256" key="4">
    <source>
        <dbReference type="ARBA" id="ARBA00022989"/>
    </source>
</evidence>
<evidence type="ECO:0000256" key="1">
    <source>
        <dbReference type="ARBA" id="ARBA00004370"/>
    </source>
</evidence>
<dbReference type="GO" id="GO:0000166">
    <property type="term" value="F:nucleotide binding"/>
    <property type="evidence" value="ECO:0007669"/>
    <property type="project" value="UniProtKB-KW"/>
</dbReference>
<evidence type="ECO:0000313" key="12">
    <source>
        <dbReference type="Proteomes" id="UP001153069"/>
    </source>
</evidence>
<dbReference type="SUPFAM" id="SSF55073">
    <property type="entry name" value="Nucleotide cyclase"/>
    <property type="match status" value="1"/>
</dbReference>
<protein>
    <submittedName>
        <fullName evidence="11">Receptor-type guanylate cyclase gcy</fullName>
    </submittedName>
</protein>
<dbReference type="GO" id="GO:0004383">
    <property type="term" value="F:guanylate cyclase activity"/>
    <property type="evidence" value="ECO:0007669"/>
    <property type="project" value="TreeGrafter"/>
</dbReference>
<evidence type="ECO:0000259" key="9">
    <source>
        <dbReference type="PROSITE" id="PS50125"/>
    </source>
</evidence>
<dbReference type="InterPro" id="IPR029787">
    <property type="entry name" value="Nucleotide_cyclase"/>
</dbReference>
<dbReference type="InterPro" id="IPR006189">
    <property type="entry name" value="CHASE_dom"/>
</dbReference>
<dbReference type="GO" id="GO:0035556">
    <property type="term" value="P:intracellular signal transduction"/>
    <property type="evidence" value="ECO:0007669"/>
    <property type="project" value="InterPro"/>
</dbReference>
<dbReference type="GO" id="GO:0001653">
    <property type="term" value="F:peptide receptor activity"/>
    <property type="evidence" value="ECO:0007669"/>
    <property type="project" value="TreeGrafter"/>
</dbReference>
<dbReference type="EMBL" id="CAICTM010000148">
    <property type="protein sequence ID" value="CAB9502872.1"/>
    <property type="molecule type" value="Genomic_DNA"/>
</dbReference>
<dbReference type="PROSITE" id="PS50839">
    <property type="entry name" value="CHASE"/>
    <property type="match status" value="1"/>
</dbReference>
<organism evidence="11 12">
    <name type="scientific">Seminavis robusta</name>
    <dbReference type="NCBI Taxonomy" id="568900"/>
    <lineage>
        <taxon>Eukaryota</taxon>
        <taxon>Sar</taxon>
        <taxon>Stramenopiles</taxon>
        <taxon>Ochrophyta</taxon>
        <taxon>Bacillariophyta</taxon>
        <taxon>Bacillariophyceae</taxon>
        <taxon>Bacillariophycidae</taxon>
        <taxon>Naviculales</taxon>
        <taxon>Naviculaceae</taxon>
        <taxon>Seminavis</taxon>
    </lineage>
</organism>
<dbReference type="PANTHER" id="PTHR11920:SF335">
    <property type="entry name" value="GUANYLATE CYCLASE"/>
    <property type="match status" value="1"/>
</dbReference>
<comment type="caution">
    <text evidence="11">The sequence shown here is derived from an EMBL/GenBank/DDBJ whole genome shotgun (WGS) entry which is preliminary data.</text>
</comment>